<comment type="caution">
    <text evidence="2">The sequence shown here is derived from an EMBL/GenBank/DDBJ whole genome shotgun (WGS) entry which is preliminary data.</text>
</comment>
<dbReference type="GO" id="GO:0004519">
    <property type="term" value="F:endonuclease activity"/>
    <property type="evidence" value="ECO:0007669"/>
    <property type="project" value="UniProtKB-KW"/>
</dbReference>
<accession>A0A838WVQ0</accession>
<feature type="non-terminal residue" evidence="2">
    <location>
        <position position="127"/>
    </location>
</feature>
<gene>
    <name evidence="2" type="ORF">H0H28_11005</name>
</gene>
<feature type="region of interest" description="Disordered" evidence="1">
    <location>
        <begin position="88"/>
        <end position="112"/>
    </location>
</feature>
<evidence type="ECO:0000256" key="1">
    <source>
        <dbReference type="SAM" id="MobiDB-lite"/>
    </source>
</evidence>
<keyword evidence="2" id="KW-0255">Endonuclease</keyword>
<keyword evidence="3" id="KW-1185">Reference proteome</keyword>
<dbReference type="AlphaFoldDB" id="A0A838WVQ0"/>
<sequence>IYHRFKRILDYFDAYVLGLTATPKSEVHRNTYQLFDIDGQNPTGSYTLEQAVEDKYLVPPQVITQDSLFLRSGVRYEDLDVDEQQRWDEAEWGTDEDGNPLDPPDGVSAAEINSRLYNRDTIRKVLN</sequence>
<evidence type="ECO:0000313" key="2">
    <source>
        <dbReference type="EMBL" id="MBA4505834.1"/>
    </source>
</evidence>
<feature type="compositionally biased region" description="Acidic residues" evidence="1">
    <location>
        <begin position="90"/>
        <end position="99"/>
    </location>
</feature>
<evidence type="ECO:0000313" key="3">
    <source>
        <dbReference type="Proteomes" id="UP000580709"/>
    </source>
</evidence>
<dbReference type="InterPro" id="IPR050742">
    <property type="entry name" value="Helicase_Restrict-Modif_Enz"/>
</dbReference>
<feature type="non-terminal residue" evidence="2">
    <location>
        <position position="1"/>
    </location>
</feature>
<keyword evidence="2" id="KW-0378">Hydrolase</keyword>
<dbReference type="EMBL" id="JACEOR010000481">
    <property type="protein sequence ID" value="MBA4505834.1"/>
    <property type="molecule type" value="Genomic_DNA"/>
</dbReference>
<dbReference type="Gene3D" id="3.40.50.300">
    <property type="entry name" value="P-loop containing nucleotide triphosphate hydrolases"/>
    <property type="match status" value="2"/>
</dbReference>
<dbReference type="PANTHER" id="PTHR47396:SF1">
    <property type="entry name" value="ATP-DEPENDENT HELICASE IRC3-RELATED"/>
    <property type="match status" value="1"/>
</dbReference>
<dbReference type="GO" id="GO:0005829">
    <property type="term" value="C:cytosol"/>
    <property type="evidence" value="ECO:0007669"/>
    <property type="project" value="TreeGrafter"/>
</dbReference>
<organism evidence="2 3">
    <name type="scientific">Corynebacterium sanguinis</name>
    <dbReference type="NCBI Taxonomy" id="2594913"/>
    <lineage>
        <taxon>Bacteria</taxon>
        <taxon>Bacillati</taxon>
        <taxon>Actinomycetota</taxon>
        <taxon>Actinomycetes</taxon>
        <taxon>Mycobacteriales</taxon>
        <taxon>Corynebacteriaceae</taxon>
        <taxon>Corynebacterium</taxon>
    </lineage>
</organism>
<dbReference type="Proteomes" id="UP000580709">
    <property type="component" value="Unassembled WGS sequence"/>
</dbReference>
<proteinExistence type="predicted"/>
<reference evidence="2 3" key="1">
    <citation type="submission" date="2020-07" db="EMBL/GenBank/DDBJ databases">
        <authorList>
            <person name="Khare M."/>
        </authorList>
    </citation>
    <scope>NUCLEOTIDE SEQUENCE [LARGE SCALE GENOMIC DNA]</scope>
    <source>
        <strain evidence="2 3">P8776</strain>
    </source>
</reference>
<dbReference type="PANTHER" id="PTHR47396">
    <property type="entry name" value="TYPE I RESTRICTION ENZYME ECOKI R PROTEIN"/>
    <property type="match status" value="1"/>
</dbReference>
<protein>
    <submittedName>
        <fullName evidence="2">Restriction endonuclease</fullName>
    </submittedName>
</protein>
<keyword evidence="2" id="KW-0540">Nuclease</keyword>
<name>A0A838WVQ0_9CORY</name>
<dbReference type="InterPro" id="IPR027417">
    <property type="entry name" value="P-loop_NTPase"/>
</dbReference>